<evidence type="ECO:0000256" key="1">
    <source>
        <dbReference type="ARBA" id="ARBA00004651"/>
    </source>
</evidence>
<evidence type="ECO:0000256" key="7">
    <source>
        <dbReference type="ARBA" id="ARBA00023224"/>
    </source>
</evidence>
<keyword evidence="5 8" id="KW-0472">Membrane</keyword>
<name>A0AA38HVE0_9CUCU</name>
<comment type="caution">
    <text evidence="8">Lacks conserved residue(s) required for the propagation of feature annotation.</text>
</comment>
<dbReference type="EMBL" id="JALNTZ010000008">
    <property type="protein sequence ID" value="KAJ3643817.1"/>
    <property type="molecule type" value="Genomic_DNA"/>
</dbReference>
<reference evidence="9" key="1">
    <citation type="journal article" date="2023" name="G3 (Bethesda)">
        <title>Whole genome assemblies of Zophobas morio and Tenebrio molitor.</title>
        <authorList>
            <person name="Kaur S."/>
            <person name="Stinson S.A."/>
            <person name="diCenzo G.C."/>
        </authorList>
    </citation>
    <scope>NUCLEOTIDE SEQUENCE</scope>
    <source>
        <strain evidence="9">QUZm001</strain>
    </source>
</reference>
<comment type="subcellular location">
    <subcellularLocation>
        <location evidence="1 8">Cell membrane</location>
        <topology evidence="1 8">Multi-pass membrane protein</topology>
    </subcellularLocation>
</comment>
<dbReference type="GO" id="GO:0007165">
    <property type="term" value="P:signal transduction"/>
    <property type="evidence" value="ECO:0007669"/>
    <property type="project" value="UniProtKB-KW"/>
</dbReference>
<keyword evidence="6 8" id="KW-0675">Receptor</keyword>
<keyword evidence="2 8" id="KW-1003">Cell membrane</keyword>
<feature type="transmembrane region" description="Helical" evidence="8">
    <location>
        <begin position="68"/>
        <end position="91"/>
    </location>
</feature>
<dbReference type="InterPro" id="IPR013604">
    <property type="entry name" value="7TM_chemorcpt"/>
</dbReference>
<keyword evidence="3 8" id="KW-0812">Transmembrane</keyword>
<evidence type="ECO:0000256" key="5">
    <source>
        <dbReference type="ARBA" id="ARBA00023136"/>
    </source>
</evidence>
<keyword evidence="10" id="KW-1185">Reference proteome</keyword>
<protein>
    <recommendedName>
        <fullName evidence="8">Gustatory receptor</fullName>
    </recommendedName>
</protein>
<proteinExistence type="inferred from homology"/>
<feature type="transmembrane region" description="Helical" evidence="8">
    <location>
        <begin position="43"/>
        <end position="62"/>
    </location>
</feature>
<accession>A0AA38HVE0</accession>
<keyword evidence="7 8" id="KW-0807">Transducer</keyword>
<evidence type="ECO:0000256" key="2">
    <source>
        <dbReference type="ARBA" id="ARBA00022475"/>
    </source>
</evidence>
<dbReference type="GO" id="GO:0007635">
    <property type="term" value="P:chemosensory behavior"/>
    <property type="evidence" value="ECO:0007669"/>
    <property type="project" value="TreeGrafter"/>
</dbReference>
<dbReference type="GO" id="GO:0030424">
    <property type="term" value="C:axon"/>
    <property type="evidence" value="ECO:0007669"/>
    <property type="project" value="TreeGrafter"/>
</dbReference>
<feature type="transmembrane region" description="Helical" evidence="8">
    <location>
        <begin position="344"/>
        <end position="362"/>
    </location>
</feature>
<dbReference type="GO" id="GO:0008049">
    <property type="term" value="P:male courtship behavior"/>
    <property type="evidence" value="ECO:0007669"/>
    <property type="project" value="TreeGrafter"/>
</dbReference>
<comment type="function">
    <text evidence="8">Gustatory receptor which mediates acceptance or avoidance behavior, depending on its substrates.</text>
</comment>
<evidence type="ECO:0000256" key="4">
    <source>
        <dbReference type="ARBA" id="ARBA00022989"/>
    </source>
</evidence>
<feature type="transmembrane region" description="Helical" evidence="8">
    <location>
        <begin position="231"/>
        <end position="250"/>
    </location>
</feature>
<evidence type="ECO:0000256" key="3">
    <source>
        <dbReference type="ARBA" id="ARBA00022692"/>
    </source>
</evidence>
<dbReference type="AlphaFoldDB" id="A0AA38HVE0"/>
<gene>
    <name evidence="9" type="ORF">Zmor_026505</name>
</gene>
<dbReference type="GO" id="GO:0005886">
    <property type="term" value="C:plasma membrane"/>
    <property type="evidence" value="ECO:0007669"/>
    <property type="project" value="UniProtKB-SubCell"/>
</dbReference>
<keyword evidence="4 8" id="KW-1133">Transmembrane helix</keyword>
<evidence type="ECO:0000313" key="10">
    <source>
        <dbReference type="Proteomes" id="UP001168821"/>
    </source>
</evidence>
<dbReference type="Proteomes" id="UP001168821">
    <property type="component" value="Unassembled WGS sequence"/>
</dbReference>
<dbReference type="Pfam" id="PF08395">
    <property type="entry name" value="7tm_7"/>
    <property type="match status" value="1"/>
</dbReference>
<comment type="caution">
    <text evidence="9">The sequence shown here is derived from an EMBL/GenBank/DDBJ whole genome shotgun (WGS) entry which is preliminary data.</text>
</comment>
<dbReference type="GO" id="GO:0050909">
    <property type="term" value="P:sensory perception of taste"/>
    <property type="evidence" value="ECO:0007669"/>
    <property type="project" value="InterPro"/>
</dbReference>
<sequence length="364" mass="41570">MGTQVLGSASTIFKYVYKVLGIVQFSYSKAPPTTKFSKMGARLWCVFSYGYFICICIFFHSARYDDKILIYVHIVVFYGTIVVIVVSLIMFHRRSDKIKILLIRIDDLSHTPVKKSTTTILSRVLLISCLIPVVVGYSLRGTTTYIIFTSCCTLITFDNFFLTDILDCLSEKFTAINETFRNLTSNTQSRRANKVNLIIESVQNLSHTHYDLVILALQTTKQFEVTISLQIAYCFIATVDAIYTLITMTASSESMMSVRFVANSGQAAFSFCWFYTLVAKFSETQDTANAAALRLHEIWNKNVCRKAMGEKFRHLELVSIRMFNTQIRFNVCGFFNLDWKFCQLVVVAVATYAVILIQFFILEK</sequence>
<feature type="transmembrane region" description="Helical" evidence="8">
    <location>
        <begin position="120"/>
        <end position="139"/>
    </location>
</feature>
<dbReference type="PANTHER" id="PTHR21143">
    <property type="entry name" value="INVERTEBRATE GUSTATORY RECEPTOR"/>
    <property type="match status" value="1"/>
</dbReference>
<dbReference type="PANTHER" id="PTHR21143:SF133">
    <property type="entry name" value="GUSTATORY AND PHEROMONE RECEPTOR 32A-RELATED"/>
    <property type="match status" value="1"/>
</dbReference>
<dbReference type="GO" id="GO:0043025">
    <property type="term" value="C:neuronal cell body"/>
    <property type="evidence" value="ECO:0007669"/>
    <property type="project" value="TreeGrafter"/>
</dbReference>
<evidence type="ECO:0000256" key="6">
    <source>
        <dbReference type="ARBA" id="ARBA00023170"/>
    </source>
</evidence>
<evidence type="ECO:0000256" key="8">
    <source>
        <dbReference type="RuleBase" id="RU363108"/>
    </source>
</evidence>
<organism evidence="9 10">
    <name type="scientific">Zophobas morio</name>
    <dbReference type="NCBI Taxonomy" id="2755281"/>
    <lineage>
        <taxon>Eukaryota</taxon>
        <taxon>Metazoa</taxon>
        <taxon>Ecdysozoa</taxon>
        <taxon>Arthropoda</taxon>
        <taxon>Hexapoda</taxon>
        <taxon>Insecta</taxon>
        <taxon>Pterygota</taxon>
        <taxon>Neoptera</taxon>
        <taxon>Endopterygota</taxon>
        <taxon>Coleoptera</taxon>
        <taxon>Polyphaga</taxon>
        <taxon>Cucujiformia</taxon>
        <taxon>Tenebrionidae</taxon>
        <taxon>Zophobas</taxon>
    </lineage>
</organism>
<comment type="similarity">
    <text evidence="8">Belongs to the insect chemoreceptor superfamily. Gustatory receptor (GR) family.</text>
</comment>
<evidence type="ECO:0000313" key="9">
    <source>
        <dbReference type="EMBL" id="KAJ3643817.1"/>
    </source>
</evidence>
<dbReference type="GO" id="GO:0030425">
    <property type="term" value="C:dendrite"/>
    <property type="evidence" value="ECO:0007669"/>
    <property type="project" value="TreeGrafter"/>
</dbReference>